<dbReference type="PROSITE" id="PS50135">
    <property type="entry name" value="ZF_ZZ_2"/>
    <property type="match status" value="3"/>
</dbReference>
<name>A0A0D0UCT0_CRYGA</name>
<feature type="compositionally biased region" description="Low complexity" evidence="6">
    <location>
        <begin position="1009"/>
        <end position="1029"/>
    </location>
</feature>
<feature type="region of interest" description="Disordered" evidence="6">
    <location>
        <begin position="288"/>
        <end position="317"/>
    </location>
</feature>
<dbReference type="SUPFAM" id="SSF57850">
    <property type="entry name" value="RING/U-box"/>
    <property type="match status" value="3"/>
</dbReference>
<feature type="compositionally biased region" description="Acidic residues" evidence="6">
    <location>
        <begin position="1091"/>
        <end position="1111"/>
    </location>
</feature>
<dbReference type="EMBL" id="KN847985">
    <property type="protein sequence ID" value="KIR46068.1"/>
    <property type="molecule type" value="Genomic_DNA"/>
</dbReference>
<dbReference type="CDD" id="cd14947">
    <property type="entry name" value="NBR1_like"/>
    <property type="match status" value="1"/>
</dbReference>
<organism evidence="8">
    <name type="scientific">Cryptococcus bacillisporus CA1280</name>
    <dbReference type="NCBI Taxonomy" id="1296109"/>
    <lineage>
        <taxon>Eukaryota</taxon>
        <taxon>Fungi</taxon>
        <taxon>Dikarya</taxon>
        <taxon>Basidiomycota</taxon>
        <taxon>Agaricomycotina</taxon>
        <taxon>Tremellomycetes</taxon>
        <taxon>Tremellales</taxon>
        <taxon>Cryptococcaceae</taxon>
        <taxon>Cryptococcus</taxon>
        <taxon>Cryptococcus gattii species complex</taxon>
    </lineage>
</organism>
<keyword evidence="1" id="KW-0479">Metal-binding</keyword>
<dbReference type="Gene3D" id="2.60.40.10">
    <property type="entry name" value="Immunoglobulins"/>
    <property type="match status" value="1"/>
</dbReference>
<dbReference type="InterPro" id="IPR043145">
    <property type="entry name" value="Znf_ZZ_sf"/>
</dbReference>
<protein>
    <recommendedName>
        <fullName evidence="7">ZZ-type domain-containing protein</fullName>
    </recommendedName>
</protein>
<keyword evidence="5" id="KW-0175">Coiled coil</keyword>
<dbReference type="GO" id="GO:0007032">
    <property type="term" value="P:endosome organization"/>
    <property type="evidence" value="ECO:0007669"/>
    <property type="project" value="TreeGrafter"/>
</dbReference>
<dbReference type="PANTHER" id="PTHR15090">
    <property type="entry name" value="SEQUESTOSOME 1-RELATED"/>
    <property type="match status" value="1"/>
</dbReference>
<dbReference type="GO" id="GO:0005080">
    <property type="term" value="F:protein kinase C binding"/>
    <property type="evidence" value="ECO:0007669"/>
    <property type="project" value="TreeGrafter"/>
</dbReference>
<dbReference type="CDD" id="cd02340">
    <property type="entry name" value="ZZ_NBR1_like"/>
    <property type="match status" value="3"/>
</dbReference>
<feature type="compositionally biased region" description="Low complexity" evidence="6">
    <location>
        <begin position="755"/>
        <end position="780"/>
    </location>
</feature>
<feature type="coiled-coil region" evidence="5">
    <location>
        <begin position="111"/>
        <end position="145"/>
    </location>
</feature>
<dbReference type="SMART" id="SM00291">
    <property type="entry name" value="ZnF_ZZ"/>
    <property type="match status" value="3"/>
</dbReference>
<feature type="region of interest" description="Disordered" evidence="6">
    <location>
        <begin position="755"/>
        <end position="788"/>
    </location>
</feature>
<dbReference type="GO" id="GO:0000423">
    <property type="term" value="P:mitophagy"/>
    <property type="evidence" value="ECO:0007669"/>
    <property type="project" value="TreeGrafter"/>
</dbReference>
<dbReference type="Pfam" id="PF00569">
    <property type="entry name" value="ZZ"/>
    <property type="match status" value="3"/>
</dbReference>
<dbReference type="Gene3D" id="3.30.60.90">
    <property type="match status" value="3"/>
</dbReference>
<evidence type="ECO:0000259" key="7">
    <source>
        <dbReference type="PROSITE" id="PS50135"/>
    </source>
</evidence>
<dbReference type="GO" id="GO:0016235">
    <property type="term" value="C:aggresome"/>
    <property type="evidence" value="ECO:0007669"/>
    <property type="project" value="TreeGrafter"/>
</dbReference>
<dbReference type="InterPro" id="IPR000433">
    <property type="entry name" value="Znf_ZZ"/>
</dbReference>
<gene>
    <name evidence="8" type="ORF">I312_04611</name>
</gene>
<evidence type="ECO:0000313" key="8">
    <source>
        <dbReference type="EMBL" id="KIR46068.1"/>
    </source>
</evidence>
<dbReference type="FunFam" id="3.30.60.90:FF:000016">
    <property type="entry name" value="Refractory to sigma P"/>
    <property type="match status" value="1"/>
</dbReference>
<evidence type="ECO:0000256" key="2">
    <source>
        <dbReference type="ARBA" id="ARBA00022771"/>
    </source>
</evidence>
<evidence type="ECO:0000256" key="3">
    <source>
        <dbReference type="ARBA" id="ARBA00022833"/>
    </source>
</evidence>
<feature type="compositionally biased region" description="Pro residues" evidence="6">
    <location>
        <begin position="288"/>
        <end position="304"/>
    </location>
</feature>
<evidence type="ECO:0000256" key="6">
    <source>
        <dbReference type="SAM" id="MobiDB-lite"/>
    </source>
</evidence>
<feature type="compositionally biased region" description="Basic residues" evidence="6">
    <location>
        <begin position="306"/>
        <end position="317"/>
    </location>
</feature>
<feature type="region of interest" description="Disordered" evidence="6">
    <location>
        <begin position="386"/>
        <end position="418"/>
    </location>
</feature>
<dbReference type="GO" id="GO:0044753">
    <property type="term" value="C:amphisome"/>
    <property type="evidence" value="ECO:0007669"/>
    <property type="project" value="TreeGrafter"/>
</dbReference>
<feature type="compositionally biased region" description="Basic and acidic residues" evidence="6">
    <location>
        <begin position="1077"/>
        <end position="1090"/>
    </location>
</feature>
<dbReference type="OrthoDB" id="661148at2759"/>
<feature type="compositionally biased region" description="Low complexity" evidence="6">
    <location>
        <begin position="386"/>
        <end position="403"/>
    </location>
</feature>
<keyword evidence="2 4" id="KW-0863">Zinc-finger</keyword>
<dbReference type="Pfam" id="PF16158">
    <property type="entry name" value="N_BRCA1_IG"/>
    <property type="match status" value="1"/>
</dbReference>
<reference evidence="8" key="1">
    <citation type="submission" date="2015-01" db="EMBL/GenBank/DDBJ databases">
        <title>The Genome Sequence of Cryptococcus gattii CA1280.</title>
        <authorList>
            <consortium name="The Broad Institute Genomics Platform"/>
            <person name="Cuomo C."/>
            <person name="Litvintseva A."/>
            <person name="Chen Y."/>
            <person name="Heitman J."/>
            <person name="Sun S."/>
            <person name="Springer D."/>
            <person name="Dromer F."/>
            <person name="Young S."/>
            <person name="Zeng Q."/>
            <person name="Gargeya S."/>
            <person name="Abouelleil A."/>
            <person name="Alvarado L."/>
            <person name="Chapman S.B."/>
            <person name="Gainer-Dewar J."/>
            <person name="Goldberg J."/>
            <person name="Griggs A."/>
            <person name="Gujja S."/>
            <person name="Hansen M."/>
            <person name="Howarth C."/>
            <person name="Imamovic A."/>
            <person name="Larimer J."/>
            <person name="Murphy C."/>
            <person name="Naylor J."/>
            <person name="Pearson M."/>
            <person name="Priest M."/>
            <person name="Roberts A."/>
            <person name="Saif S."/>
            <person name="Shea T."/>
            <person name="Sykes S."/>
            <person name="Wortman J."/>
            <person name="Nusbaum C."/>
            <person name="Birren B."/>
        </authorList>
    </citation>
    <scope>NUCLEOTIDE SEQUENCE [LARGE SCALE GENOMIC DNA]</scope>
    <source>
        <strain evidence="8">CA1280</strain>
    </source>
</reference>
<dbReference type="InterPro" id="IPR052260">
    <property type="entry name" value="Autophagy_Rcpt_SigReg"/>
</dbReference>
<dbReference type="GO" id="GO:0008270">
    <property type="term" value="F:zinc ion binding"/>
    <property type="evidence" value="ECO:0007669"/>
    <property type="project" value="UniProtKB-KW"/>
</dbReference>
<evidence type="ECO:0000256" key="5">
    <source>
        <dbReference type="SAM" id="Coils"/>
    </source>
</evidence>
<feature type="region of interest" description="Disordered" evidence="6">
    <location>
        <begin position="1008"/>
        <end position="1029"/>
    </location>
</feature>
<proteinExistence type="predicted"/>
<feature type="domain" description="ZZ-type" evidence="7">
    <location>
        <begin position="501"/>
        <end position="553"/>
    </location>
</feature>
<sequence length="1111" mass="122386">MFVIKATLKDETRRLTFDTNHFPRYYEVQQKLRTIFNLPSTCHPFWVNVLLFPDDSRDARIMFKKHVCDAEEYESAQAPFLHTIGISPALKFTILLTSDPRLDSIHGYHRANKLLSSANHLNARLANLEERLAEETALLSSLEDKADERVKDGDELANTFWTCRADEKRACIEELRKAIDACNTQLQSLNEQLDGGLPESYAHQTLRDYADFENREEAVRAQQTEDELSAWRTSQEMDRTPFPPLESIIHNAAWAQQPRGWPYHHPGMHYPPLFGPNRFPVPPHPAMFSSPFPPSPPHPPPPPGHMHAHGRGGHHHERRLRSVLDSVSEMLNPNNPNGFVPAQEIKSMLDGFLANLSNQLASTFDGSPRVVCPADDEPRVPGAFVQTQSTQSAQTLSAQSDAQIQTRPPETSITPANKLGKGGFRHRHIWCDGCEKEIRGMRYKCEHCPDYDLCGSCLPLLNTSALHPTSHTFKAMLHRDLKDRVNLFSAALASDSTESSVHNATCDVCQLRIAGVRWKCLNCPDWDACTSCAPGLDHSHPGHSFVKLYRSSDYVVSAALEEREAIVHPHVTCDGCNTRICGTRYKCMHPSCPDYDLCENCEAAPNGIHPNNHPMLKIKTPLRVHFKSSYSQKSRSGIQVHDSLTGELSVKPSRHAHGQGHRHHHHRNKEEKTATATATATHAHGDVFGKRKGGGWCQHKETSPSPALAKYVSEIFIPANDVFQEAQEVKGKGKEKEMESLAETPRAENKEFVLPPHAAAPSPPSASAAAAEGATSSTTAVSVEDESIPIPAPAKESVGPLDIFSFVRHVTIVPGTSLPAGTVFTKIWKYKHFASGSEYPFSTVRLVRQTEIETETDTKTEDDRSSLGIEIQGPEVKMEVKVDDVKEGEEGEVRIEGLKVPDRKGKEVRESWRFVDENGVQYGQPFRLRITVSEDLVQSKNLSASSSLLMMPVSDDNNNAATSGSSGYVSAYSRDGKLVDGGAAAGGGEAVPCRTFIYHFAQQAKSEGSPASVTPSALSTSPSSYASPYSGVTSLPFTGTADDDDDNLSIISYNSFVDVDGVRTNTSASSSSLVGAPREEEQQGEEVKVESDDDYEVVEGSEEDDVTADDL</sequence>
<feature type="compositionally biased region" description="Polar residues" evidence="6">
    <location>
        <begin position="404"/>
        <end position="415"/>
    </location>
</feature>
<feature type="region of interest" description="Disordered" evidence="6">
    <location>
        <begin position="1065"/>
        <end position="1111"/>
    </location>
</feature>
<feature type="compositionally biased region" description="Basic residues" evidence="6">
    <location>
        <begin position="652"/>
        <end position="667"/>
    </location>
</feature>
<accession>A0A0D0UCT0</accession>
<dbReference type="GO" id="GO:0035973">
    <property type="term" value="P:aggrephagy"/>
    <property type="evidence" value="ECO:0007669"/>
    <property type="project" value="TreeGrafter"/>
</dbReference>
<feature type="domain" description="ZZ-type" evidence="7">
    <location>
        <begin position="426"/>
        <end position="481"/>
    </location>
</feature>
<keyword evidence="3" id="KW-0862">Zinc</keyword>
<dbReference type="HOGENOM" id="CLU_268865_0_0_1"/>
<dbReference type="PROSITE" id="PS01357">
    <property type="entry name" value="ZF_ZZ_1"/>
    <property type="match status" value="2"/>
</dbReference>
<feature type="region of interest" description="Disordered" evidence="6">
    <location>
        <begin position="650"/>
        <end position="701"/>
    </location>
</feature>
<evidence type="ECO:0000256" key="1">
    <source>
        <dbReference type="ARBA" id="ARBA00022723"/>
    </source>
</evidence>
<dbReference type="InterPro" id="IPR032350">
    <property type="entry name" value="Nbr1_FW"/>
</dbReference>
<dbReference type="InterPro" id="IPR013783">
    <property type="entry name" value="Ig-like_fold"/>
</dbReference>
<dbReference type="GO" id="GO:0070530">
    <property type="term" value="F:K63-linked polyubiquitin modification-dependent protein binding"/>
    <property type="evidence" value="ECO:0007669"/>
    <property type="project" value="TreeGrafter"/>
</dbReference>
<dbReference type="PANTHER" id="PTHR15090:SF0">
    <property type="entry name" value="SEQUESTOSOME-1"/>
    <property type="match status" value="1"/>
</dbReference>
<evidence type="ECO:0000256" key="4">
    <source>
        <dbReference type="PROSITE-ProRule" id="PRU00228"/>
    </source>
</evidence>
<dbReference type="AlphaFoldDB" id="A0A0D0UCT0"/>
<feature type="domain" description="ZZ-type" evidence="7">
    <location>
        <begin position="568"/>
        <end position="623"/>
    </location>
</feature>